<evidence type="ECO:0008006" key="3">
    <source>
        <dbReference type="Google" id="ProtNLM"/>
    </source>
</evidence>
<sequence length="197" mass="22294">MTTLKQCNYRKFSKLPINGKQKTVIKMAVTALGIGEADYRDMLEERYGVRSCTKLSFNQASEFIKELEGKGFTLRPGKKPGGKVATPRPATPRPPISRSGGKIVGLATQGEKEKVDQLAELIKWREENGLQLFLEKRMGIKGGKIRTSQEAYLAIEGLKKMFANGMKKAYGAEWWVMPYTDPKINEFIRIHKPAEWR</sequence>
<feature type="region of interest" description="Disordered" evidence="1">
    <location>
        <begin position="75"/>
        <end position="102"/>
    </location>
</feature>
<name>C6E6S8_GEOSM</name>
<evidence type="ECO:0000313" key="2">
    <source>
        <dbReference type="EMBL" id="ACT19706.1"/>
    </source>
</evidence>
<organism evidence="2">
    <name type="scientific">Geobacter sp. (strain M21)</name>
    <dbReference type="NCBI Taxonomy" id="443144"/>
    <lineage>
        <taxon>Bacteria</taxon>
        <taxon>Pseudomonadati</taxon>
        <taxon>Thermodesulfobacteriota</taxon>
        <taxon>Desulfuromonadia</taxon>
        <taxon>Geobacterales</taxon>
        <taxon>Geobacteraceae</taxon>
        <taxon>Geobacter</taxon>
    </lineage>
</organism>
<reference evidence="2" key="1">
    <citation type="submission" date="2009-07" db="EMBL/GenBank/DDBJ databases">
        <title>Complete sequence of Geobacter sp. M21.</title>
        <authorList>
            <consortium name="US DOE Joint Genome Institute"/>
            <person name="Lucas S."/>
            <person name="Copeland A."/>
            <person name="Lapidus A."/>
            <person name="Glavina del Rio T."/>
            <person name="Dalin E."/>
            <person name="Tice H."/>
            <person name="Bruce D."/>
            <person name="Goodwin L."/>
            <person name="Pitluck S."/>
            <person name="Saunders E."/>
            <person name="Brettin T."/>
            <person name="Detter J.C."/>
            <person name="Han C."/>
            <person name="Larimer F."/>
            <person name="Land M."/>
            <person name="Hauser L."/>
            <person name="Kyrpides N."/>
            <person name="Ovchinnikova G."/>
            <person name="Lovley D."/>
        </authorList>
    </citation>
    <scope>NUCLEOTIDE SEQUENCE [LARGE SCALE GENOMIC DNA]</scope>
    <source>
        <strain evidence="2">M21</strain>
    </source>
</reference>
<dbReference type="InterPro" id="IPR009363">
    <property type="entry name" value="Phage_Mu_Gp16"/>
</dbReference>
<protein>
    <recommendedName>
        <fullName evidence="3">DUF1018 domain-containing protein</fullName>
    </recommendedName>
</protein>
<dbReference type="eggNOG" id="ENOG50342F3">
    <property type="taxonomic scope" value="Bacteria"/>
</dbReference>
<dbReference type="AlphaFoldDB" id="C6E6S8"/>
<dbReference type="STRING" id="443144.GM21_3685"/>
<dbReference type="EMBL" id="CP001661">
    <property type="protein sequence ID" value="ACT19706.1"/>
    <property type="molecule type" value="Genomic_DNA"/>
</dbReference>
<dbReference type="OrthoDB" id="5421029at2"/>
<dbReference type="HOGENOM" id="CLU_1382401_0_0_7"/>
<gene>
    <name evidence="2" type="ordered locus">GM21_3685</name>
</gene>
<evidence type="ECO:0000256" key="1">
    <source>
        <dbReference type="SAM" id="MobiDB-lite"/>
    </source>
</evidence>
<dbReference type="KEGG" id="gem:GM21_3685"/>
<proteinExistence type="predicted"/>
<dbReference type="Pfam" id="PF06252">
    <property type="entry name" value="GemA"/>
    <property type="match status" value="1"/>
</dbReference>
<accession>C6E6S8</accession>